<comment type="catalytic activity">
    <reaction evidence="4">
        <text>3',3'-c-di-GMP + H2O = 5'-phosphoguanylyl(3'-&gt;5')guanosine + H(+)</text>
        <dbReference type="Rhea" id="RHEA:24902"/>
        <dbReference type="ChEBI" id="CHEBI:15377"/>
        <dbReference type="ChEBI" id="CHEBI:15378"/>
        <dbReference type="ChEBI" id="CHEBI:58754"/>
        <dbReference type="ChEBI" id="CHEBI:58805"/>
        <dbReference type="EC" id="3.1.4.52"/>
    </reaction>
    <physiologicalReaction direction="left-to-right" evidence="4">
        <dbReference type="Rhea" id="RHEA:24903"/>
    </physiologicalReaction>
</comment>
<evidence type="ECO:0000256" key="1">
    <source>
        <dbReference type="ARBA" id="ARBA00001946"/>
    </source>
</evidence>
<dbReference type="SUPFAM" id="SSF55785">
    <property type="entry name" value="PYP-like sensor domain (PAS domain)"/>
    <property type="match status" value="3"/>
</dbReference>
<dbReference type="Pfam" id="PF00563">
    <property type="entry name" value="EAL"/>
    <property type="match status" value="1"/>
</dbReference>
<dbReference type="GO" id="GO:0071732">
    <property type="term" value="P:cellular response to nitric oxide"/>
    <property type="evidence" value="ECO:0007669"/>
    <property type="project" value="UniProtKB-ARBA"/>
</dbReference>
<dbReference type="InterPro" id="IPR029787">
    <property type="entry name" value="Nucleotide_cyclase"/>
</dbReference>
<protein>
    <recommendedName>
        <fullName evidence="2">cyclic-guanylate-specific phosphodiesterase</fullName>
        <ecNumber evidence="2">3.1.4.52</ecNumber>
    </recommendedName>
</protein>
<sequence>MIKEPGTTSEKLPGDDRLYRRLFEASTHAVLVYTSSQIVAATPAAVRLYGYSDVSQIIGRHPADLSPPKQADGLDSRAGAASHIREAYASGISHFEWLHQRADGTTFPAEVSMTRLDFQEGPVLRATIRDLSEQKEMEARLRQRADSLEHRLHERNQELLESNQALEREVAALQNTERALSDQKAFFKQLFDASPEGIVLLDREDRILKVNQAWLDIFGYQVEEVAGRTINELIVPDMLEQEGSTLSETVLDRRPVQAETKRQRKDGVLVDVSILGAPVLIGDDQIAVYGIYRDISGQRRMEEESRLAAAALENTAEGVMILDRDRRVVKVNKAFARITGYGKQEVIGRPMPFRSLQRERGEDDRDIWRALDQDGHWEGEVWNRRKGGETYPELLSLSTLKDGQGQVSHYVCVFNDISEHKEYQRQLEFLAHHDTLTGLPNRTLFQQECQQAIGRAKRSGKVVGILFLDMDHFKTINDSLGHPVGDRFLKDVASRLKEVIRESDLVSRFGGDEFAILVDNIDDPEDVATVANKVREVLSEPVRVDEYELAASCSIGISLFPADGEDASSLLRNADTAMYRAKEKGRNCIQFFSADMNARAYEELLMSKALRDALDQEQFVLHYQPSVCLDTFKIVGVEALVRWEHPEQGLVPPSTFIPLAERNGLIGELGRWVFREACRQAVAWRDQGLPSLRMAVNVSARQFGQRHLITELSREIDSSGMLASDLHIEITESMMMENPDRARRTLEAVARMGVDIAVDDFGTGHSSLSYLKDFPIHYLKVDRSFVMGLPEDQDALAIVRAIVAMAKNLKLKVIAEGVETARQRDLLAEMGCDEAQGYFFSRPRRAADIAQLLKENRPLP</sequence>
<evidence type="ECO:0000259" key="8">
    <source>
        <dbReference type="PROSITE" id="PS50883"/>
    </source>
</evidence>
<dbReference type="SMART" id="SM00086">
    <property type="entry name" value="PAC"/>
    <property type="match status" value="3"/>
</dbReference>
<dbReference type="InterPro" id="IPR052155">
    <property type="entry name" value="Biofilm_reg_signaling"/>
</dbReference>
<evidence type="ECO:0000256" key="3">
    <source>
        <dbReference type="ARBA" id="ARBA00022636"/>
    </source>
</evidence>
<dbReference type="FunFam" id="3.20.20.450:FF:000001">
    <property type="entry name" value="Cyclic di-GMP phosphodiesterase yahA"/>
    <property type="match status" value="1"/>
</dbReference>
<dbReference type="Pfam" id="PF00990">
    <property type="entry name" value="GGDEF"/>
    <property type="match status" value="1"/>
</dbReference>
<gene>
    <name evidence="10" type="ORF">VCB98_06355</name>
</gene>
<dbReference type="SUPFAM" id="SSF141868">
    <property type="entry name" value="EAL domain-like"/>
    <property type="match status" value="1"/>
</dbReference>
<feature type="domain" description="GGDEF" evidence="9">
    <location>
        <begin position="461"/>
        <end position="594"/>
    </location>
</feature>
<keyword evidence="3" id="KW-0973">c-di-GMP</keyword>
<dbReference type="Proteomes" id="UP001302316">
    <property type="component" value="Unassembled WGS sequence"/>
</dbReference>
<dbReference type="PROSITE" id="PS50113">
    <property type="entry name" value="PAC"/>
    <property type="match status" value="2"/>
</dbReference>
<dbReference type="FunFam" id="3.30.70.270:FF:000001">
    <property type="entry name" value="Diguanylate cyclase domain protein"/>
    <property type="match status" value="1"/>
</dbReference>
<feature type="domain" description="PAC" evidence="7">
    <location>
        <begin position="377"/>
        <end position="429"/>
    </location>
</feature>
<name>A0AAP6MM42_9GAMM</name>
<evidence type="ECO:0000256" key="4">
    <source>
        <dbReference type="ARBA" id="ARBA00051114"/>
    </source>
</evidence>
<evidence type="ECO:0000313" key="11">
    <source>
        <dbReference type="Proteomes" id="UP001302316"/>
    </source>
</evidence>
<dbReference type="NCBIfam" id="TIGR00229">
    <property type="entry name" value="sensory_box"/>
    <property type="match status" value="3"/>
</dbReference>
<dbReference type="SMART" id="SM00267">
    <property type="entry name" value="GGDEF"/>
    <property type="match status" value="1"/>
</dbReference>
<dbReference type="PROSITE" id="PS50887">
    <property type="entry name" value="GGDEF"/>
    <property type="match status" value="1"/>
</dbReference>
<dbReference type="PROSITE" id="PS50112">
    <property type="entry name" value="PAS"/>
    <property type="match status" value="2"/>
</dbReference>
<dbReference type="EC" id="3.1.4.52" evidence="2"/>
<comment type="caution">
    <text evidence="10">The sequence shown here is derived from an EMBL/GenBank/DDBJ whole genome shotgun (WGS) entry which is preliminary data.</text>
</comment>
<dbReference type="RefSeq" id="WP_346051066.1">
    <property type="nucleotide sequence ID" value="NZ_JAYGII010000010.1"/>
</dbReference>
<evidence type="ECO:0000313" key="10">
    <source>
        <dbReference type="EMBL" id="MEA5445437.1"/>
    </source>
</evidence>
<dbReference type="CDD" id="cd01948">
    <property type="entry name" value="EAL"/>
    <property type="match status" value="1"/>
</dbReference>
<dbReference type="PANTHER" id="PTHR44757:SF2">
    <property type="entry name" value="BIOFILM ARCHITECTURE MAINTENANCE PROTEIN MBAA"/>
    <property type="match status" value="1"/>
</dbReference>
<evidence type="ECO:0000256" key="2">
    <source>
        <dbReference type="ARBA" id="ARBA00012282"/>
    </source>
</evidence>
<dbReference type="Gene3D" id="3.20.20.450">
    <property type="entry name" value="EAL domain"/>
    <property type="match status" value="1"/>
</dbReference>
<feature type="domain" description="EAL" evidence="8">
    <location>
        <begin position="603"/>
        <end position="857"/>
    </location>
</feature>
<dbReference type="GO" id="GO:0071111">
    <property type="term" value="F:cyclic-guanylate-specific phosphodiesterase activity"/>
    <property type="evidence" value="ECO:0007669"/>
    <property type="project" value="UniProtKB-EC"/>
</dbReference>
<dbReference type="PROSITE" id="PS50883">
    <property type="entry name" value="EAL"/>
    <property type="match status" value="1"/>
</dbReference>
<keyword evidence="5" id="KW-0175">Coiled coil</keyword>
<dbReference type="NCBIfam" id="TIGR00254">
    <property type="entry name" value="GGDEF"/>
    <property type="match status" value="1"/>
</dbReference>
<feature type="coiled-coil region" evidence="5">
    <location>
        <begin position="131"/>
        <end position="183"/>
    </location>
</feature>
<comment type="cofactor">
    <cofactor evidence="1">
        <name>Mg(2+)</name>
        <dbReference type="ChEBI" id="CHEBI:18420"/>
    </cofactor>
</comment>
<dbReference type="SMART" id="SM00091">
    <property type="entry name" value="PAS"/>
    <property type="match status" value="3"/>
</dbReference>
<evidence type="ECO:0000259" key="6">
    <source>
        <dbReference type="PROSITE" id="PS50112"/>
    </source>
</evidence>
<feature type="domain" description="PAS" evidence="6">
    <location>
        <begin position="183"/>
        <end position="253"/>
    </location>
</feature>
<dbReference type="Gene3D" id="3.30.70.270">
    <property type="match status" value="1"/>
</dbReference>
<dbReference type="CDD" id="cd00130">
    <property type="entry name" value="PAS"/>
    <property type="match status" value="3"/>
</dbReference>
<dbReference type="AlphaFoldDB" id="A0AAP6MM42"/>
<dbReference type="InterPro" id="IPR035965">
    <property type="entry name" value="PAS-like_dom_sf"/>
</dbReference>
<dbReference type="PANTHER" id="PTHR44757">
    <property type="entry name" value="DIGUANYLATE CYCLASE DGCP"/>
    <property type="match status" value="1"/>
</dbReference>
<feature type="domain" description="PAC" evidence="7">
    <location>
        <begin position="93"/>
        <end position="143"/>
    </location>
</feature>
<dbReference type="InterPro" id="IPR001633">
    <property type="entry name" value="EAL_dom"/>
</dbReference>
<dbReference type="InterPro" id="IPR000014">
    <property type="entry name" value="PAS"/>
</dbReference>
<reference evidence="10 11" key="1">
    <citation type="submission" date="2023-12" db="EMBL/GenBank/DDBJ databases">
        <title>Whole-genome sequencing of halo(alkali)philic microorganisms from hypersaline lakes.</title>
        <authorList>
            <person name="Sorokin D.Y."/>
            <person name="Merkel A.Y."/>
            <person name="Messina E."/>
            <person name="Yakimov M."/>
        </authorList>
    </citation>
    <scope>NUCLEOTIDE SEQUENCE [LARGE SCALE GENOMIC DNA]</scope>
    <source>
        <strain evidence="10 11">AB-CW1</strain>
    </source>
</reference>
<organism evidence="10 11">
    <name type="scientific">Natronospira elongata</name>
    <dbReference type="NCBI Taxonomy" id="3110268"/>
    <lineage>
        <taxon>Bacteria</taxon>
        <taxon>Pseudomonadati</taxon>
        <taxon>Pseudomonadota</taxon>
        <taxon>Gammaproteobacteria</taxon>
        <taxon>Natronospirales</taxon>
        <taxon>Natronospiraceae</taxon>
        <taxon>Natronospira</taxon>
    </lineage>
</organism>
<keyword evidence="11" id="KW-1185">Reference proteome</keyword>
<dbReference type="InterPro" id="IPR043128">
    <property type="entry name" value="Rev_trsase/Diguanyl_cyclase"/>
</dbReference>
<evidence type="ECO:0000259" key="7">
    <source>
        <dbReference type="PROSITE" id="PS50113"/>
    </source>
</evidence>
<dbReference type="Gene3D" id="3.30.450.20">
    <property type="entry name" value="PAS domain"/>
    <property type="match status" value="3"/>
</dbReference>
<dbReference type="PIRSF" id="PIRSF005925">
    <property type="entry name" value="Dos"/>
    <property type="match status" value="1"/>
</dbReference>
<dbReference type="SUPFAM" id="SSF55073">
    <property type="entry name" value="Nucleotide cyclase"/>
    <property type="match status" value="1"/>
</dbReference>
<feature type="domain" description="PAS" evidence="6">
    <location>
        <begin position="304"/>
        <end position="349"/>
    </location>
</feature>
<dbReference type="CDD" id="cd01949">
    <property type="entry name" value="GGDEF"/>
    <property type="match status" value="1"/>
</dbReference>
<proteinExistence type="predicted"/>
<dbReference type="Pfam" id="PF13426">
    <property type="entry name" value="PAS_9"/>
    <property type="match status" value="3"/>
</dbReference>
<dbReference type="InterPro" id="IPR000160">
    <property type="entry name" value="GGDEF_dom"/>
</dbReference>
<evidence type="ECO:0000256" key="5">
    <source>
        <dbReference type="SAM" id="Coils"/>
    </source>
</evidence>
<dbReference type="InterPro" id="IPR012226">
    <property type="entry name" value="Diguanyl_cyclase/Pdiesterase"/>
</dbReference>
<dbReference type="SMART" id="SM00052">
    <property type="entry name" value="EAL"/>
    <property type="match status" value="1"/>
</dbReference>
<dbReference type="InterPro" id="IPR035919">
    <property type="entry name" value="EAL_sf"/>
</dbReference>
<dbReference type="InterPro" id="IPR001610">
    <property type="entry name" value="PAC"/>
</dbReference>
<accession>A0AAP6MM42</accession>
<dbReference type="EMBL" id="JAYGII010000010">
    <property type="protein sequence ID" value="MEA5445437.1"/>
    <property type="molecule type" value="Genomic_DNA"/>
</dbReference>
<dbReference type="InterPro" id="IPR000700">
    <property type="entry name" value="PAS-assoc_C"/>
</dbReference>
<evidence type="ECO:0000259" key="9">
    <source>
        <dbReference type="PROSITE" id="PS50887"/>
    </source>
</evidence>